<evidence type="ECO:0000256" key="8">
    <source>
        <dbReference type="ARBA" id="ARBA00047386"/>
    </source>
</evidence>
<comment type="catalytic activity">
    <reaction evidence="9">
        <text>(7R,8S)-7,8-diammoniononanoate + CO2 + ATP = (4R,5S)-dethiobiotin + ADP + phosphate + 3 H(+)</text>
        <dbReference type="Rhea" id="RHEA:15805"/>
        <dbReference type="ChEBI" id="CHEBI:15378"/>
        <dbReference type="ChEBI" id="CHEBI:16526"/>
        <dbReference type="ChEBI" id="CHEBI:30616"/>
        <dbReference type="ChEBI" id="CHEBI:43474"/>
        <dbReference type="ChEBI" id="CHEBI:149469"/>
        <dbReference type="ChEBI" id="CHEBI:149473"/>
        <dbReference type="ChEBI" id="CHEBI:456216"/>
        <dbReference type="EC" id="6.3.3.3"/>
    </reaction>
</comment>
<keyword evidence="1 9" id="KW-0963">Cytoplasm</keyword>
<dbReference type="EC" id="6.3.3.3" evidence="9"/>
<comment type="caution">
    <text evidence="9">Lacks conserved residue(s) required for the propagation of feature annotation.</text>
</comment>
<evidence type="ECO:0000256" key="9">
    <source>
        <dbReference type="HAMAP-Rule" id="MF_00336"/>
    </source>
</evidence>
<evidence type="ECO:0000256" key="1">
    <source>
        <dbReference type="ARBA" id="ARBA00022490"/>
    </source>
</evidence>
<protein>
    <recommendedName>
        <fullName evidence="9">ATP-dependent dethiobiotin synthetase BioD</fullName>
        <ecNumber evidence="9">6.3.3.3</ecNumber>
    </recommendedName>
    <alternativeName>
        <fullName evidence="9">DTB synthetase</fullName>
        <shortName evidence="9">DTBS</shortName>
    </alternativeName>
    <alternativeName>
        <fullName evidence="9">Dethiobiotin synthase</fullName>
    </alternativeName>
</protein>
<evidence type="ECO:0000256" key="3">
    <source>
        <dbReference type="ARBA" id="ARBA00022723"/>
    </source>
</evidence>
<dbReference type="EMBL" id="JADEVV010000052">
    <property type="protein sequence ID" value="MBE9255182.1"/>
    <property type="molecule type" value="Genomic_DNA"/>
</dbReference>
<dbReference type="PANTHER" id="PTHR43210:SF2">
    <property type="entry name" value="ATP-DEPENDENT DETHIOBIOTIN SYNTHETASE BIOD 2"/>
    <property type="match status" value="1"/>
</dbReference>
<evidence type="ECO:0000256" key="6">
    <source>
        <dbReference type="ARBA" id="ARBA00022840"/>
    </source>
</evidence>
<organism evidence="10 11">
    <name type="scientific">Synechocystis salina LEGE 00031</name>
    <dbReference type="NCBI Taxonomy" id="1828736"/>
    <lineage>
        <taxon>Bacteria</taxon>
        <taxon>Bacillati</taxon>
        <taxon>Cyanobacteriota</taxon>
        <taxon>Cyanophyceae</taxon>
        <taxon>Synechococcales</taxon>
        <taxon>Merismopediaceae</taxon>
        <taxon>Synechocystis</taxon>
    </lineage>
</organism>
<feature type="binding site" evidence="9">
    <location>
        <position position="56"/>
    </location>
    <ligand>
        <name>Mg(2+)</name>
        <dbReference type="ChEBI" id="CHEBI:18420"/>
    </ligand>
</feature>
<proteinExistence type="inferred from homology"/>
<feature type="active site" evidence="9">
    <location>
        <position position="48"/>
    </location>
</feature>
<dbReference type="InterPro" id="IPR004472">
    <property type="entry name" value="DTB_synth_BioD"/>
</dbReference>
<evidence type="ECO:0000313" key="11">
    <source>
        <dbReference type="Proteomes" id="UP000658720"/>
    </source>
</evidence>
<dbReference type="Gene3D" id="3.40.50.300">
    <property type="entry name" value="P-loop containing nucleotide triphosphate hydrolases"/>
    <property type="match status" value="1"/>
</dbReference>
<evidence type="ECO:0000313" key="10">
    <source>
        <dbReference type="EMBL" id="MBE9255182.1"/>
    </source>
</evidence>
<dbReference type="NCBIfam" id="TIGR00347">
    <property type="entry name" value="bioD"/>
    <property type="match status" value="1"/>
</dbReference>
<dbReference type="Pfam" id="PF13500">
    <property type="entry name" value="AAA_26"/>
    <property type="match status" value="1"/>
</dbReference>
<dbReference type="PANTHER" id="PTHR43210">
    <property type="entry name" value="DETHIOBIOTIN SYNTHETASE"/>
    <property type="match status" value="1"/>
</dbReference>
<comment type="subunit">
    <text evidence="9">Homodimer.</text>
</comment>
<evidence type="ECO:0000256" key="7">
    <source>
        <dbReference type="ARBA" id="ARBA00022842"/>
    </source>
</evidence>
<keyword evidence="4 9" id="KW-0547">Nucleotide-binding</keyword>
<keyword evidence="5 9" id="KW-0093">Biotin biosynthesis</keyword>
<dbReference type="InterPro" id="IPR027417">
    <property type="entry name" value="P-loop_NTPase"/>
</dbReference>
<comment type="pathway">
    <text evidence="9">Cofactor biosynthesis; biotin biosynthesis; biotin from 7,8-diaminononanoate: step 1/2.</text>
</comment>
<keyword evidence="6 9" id="KW-0067">ATP-binding</keyword>
<comment type="subcellular location">
    <subcellularLocation>
        <location evidence="9">Cytoplasm</location>
    </subcellularLocation>
</comment>
<feature type="binding site" evidence="9">
    <location>
        <begin position="21"/>
        <end position="26"/>
    </location>
    <ligand>
        <name>ATP</name>
        <dbReference type="ChEBI" id="CHEBI:30616"/>
    </ligand>
</feature>
<keyword evidence="2 9" id="KW-0436">Ligase</keyword>
<reference evidence="10 11" key="1">
    <citation type="submission" date="2020-10" db="EMBL/GenBank/DDBJ databases">
        <authorList>
            <person name="Castelo-Branco R."/>
            <person name="Eusebio N."/>
            <person name="Adriana R."/>
            <person name="Vieira A."/>
            <person name="Brugerolle De Fraissinette N."/>
            <person name="Rezende De Castro R."/>
            <person name="Schneider M.P."/>
            <person name="Vasconcelos V."/>
            <person name="Leao P.N."/>
        </authorList>
    </citation>
    <scope>NUCLEOTIDE SEQUENCE [LARGE SCALE GENOMIC DNA]</scope>
    <source>
        <strain evidence="10 11">LEGE 00031</strain>
    </source>
</reference>
<gene>
    <name evidence="9 10" type="primary">bioD</name>
    <name evidence="10" type="ORF">IQ217_15315</name>
</gene>
<dbReference type="Proteomes" id="UP000658720">
    <property type="component" value="Unassembled WGS sequence"/>
</dbReference>
<dbReference type="PIRSF" id="PIRSF006755">
    <property type="entry name" value="DTB_synth"/>
    <property type="match status" value="1"/>
</dbReference>
<evidence type="ECO:0000256" key="2">
    <source>
        <dbReference type="ARBA" id="ARBA00022598"/>
    </source>
</evidence>
<dbReference type="SUPFAM" id="SSF52540">
    <property type="entry name" value="P-loop containing nucleoside triphosphate hydrolases"/>
    <property type="match status" value="1"/>
</dbReference>
<dbReference type="HAMAP" id="MF_00336">
    <property type="entry name" value="BioD"/>
    <property type="match status" value="1"/>
</dbReference>
<feature type="binding site" evidence="9">
    <location>
        <begin position="177"/>
        <end position="178"/>
    </location>
    <ligand>
        <name>ATP</name>
        <dbReference type="ChEBI" id="CHEBI:30616"/>
    </ligand>
</feature>
<feature type="binding site" evidence="9">
    <location>
        <position position="25"/>
    </location>
    <ligand>
        <name>Mg(2+)</name>
        <dbReference type="ChEBI" id="CHEBI:18420"/>
    </ligand>
</feature>
<evidence type="ECO:0000256" key="5">
    <source>
        <dbReference type="ARBA" id="ARBA00022756"/>
    </source>
</evidence>
<feature type="binding site" evidence="9">
    <location>
        <position position="117"/>
    </location>
    <ligand>
        <name>Mg(2+)</name>
        <dbReference type="ChEBI" id="CHEBI:18420"/>
    </ligand>
</feature>
<feature type="binding site" evidence="9">
    <location>
        <position position="52"/>
    </location>
    <ligand>
        <name>substrate</name>
    </ligand>
</feature>
<comment type="similarity">
    <text evidence="9">Belongs to the dethiobiotin synthetase family.</text>
</comment>
<accession>A0ABR9VV19</accession>
<name>A0ABR9VV19_9SYNC</name>
<keyword evidence="3 9" id="KW-0479">Metal-binding</keyword>
<feature type="binding site" evidence="9">
    <location>
        <begin position="117"/>
        <end position="120"/>
    </location>
    <ligand>
        <name>ATP</name>
        <dbReference type="ChEBI" id="CHEBI:30616"/>
    </ligand>
</feature>
<evidence type="ECO:0000256" key="4">
    <source>
        <dbReference type="ARBA" id="ARBA00022741"/>
    </source>
</evidence>
<keyword evidence="11" id="KW-1185">Reference proteome</keyword>
<sequence length="237" mass="25649">MSHSFRAVDQKTLLVVGCDTGVGKTVTTSALAAYWQKYRGHESLGLMKLMQTGLGDDELYQQLFSHLTHWDVVTPLKFTAPLAPPLAADQEGKTIDLGVVWQTLQAMQKNHGHVLVEALGSLGSPVTHELTVADIAALWRLETILVVPVQLGAMGQAIAQVALARQTKVKLKGLVLSCASPEAEVKVEDWATPAMLASFTHLPVLGVVPYLSDSERESLPHLAEVTAGFDLEKLAYF</sequence>
<keyword evidence="7 9" id="KW-0460">Magnesium</keyword>
<dbReference type="RefSeq" id="WP_194020609.1">
    <property type="nucleotide sequence ID" value="NZ_JADEVV010000052.1"/>
</dbReference>
<dbReference type="GO" id="GO:0004141">
    <property type="term" value="F:dethiobiotin synthase activity"/>
    <property type="evidence" value="ECO:0007669"/>
    <property type="project" value="UniProtKB-EC"/>
</dbReference>
<feature type="binding site" evidence="9">
    <location>
        <position position="56"/>
    </location>
    <ligand>
        <name>ATP</name>
        <dbReference type="ChEBI" id="CHEBI:30616"/>
    </ligand>
</feature>
<comment type="catalytic activity">
    <reaction evidence="8">
        <text>(7R,8S)-8-amino-7-(carboxyamino)nonanoate + ATP = (4R,5S)-dethiobiotin + ADP + phosphate + H(+)</text>
        <dbReference type="Rhea" id="RHEA:63684"/>
        <dbReference type="ChEBI" id="CHEBI:15378"/>
        <dbReference type="ChEBI" id="CHEBI:30616"/>
        <dbReference type="ChEBI" id="CHEBI:43474"/>
        <dbReference type="ChEBI" id="CHEBI:149470"/>
        <dbReference type="ChEBI" id="CHEBI:149473"/>
        <dbReference type="ChEBI" id="CHEBI:456216"/>
    </reaction>
</comment>
<feature type="binding site" evidence="9">
    <location>
        <begin position="209"/>
        <end position="211"/>
    </location>
    <ligand>
        <name>ATP</name>
        <dbReference type="ChEBI" id="CHEBI:30616"/>
    </ligand>
</feature>
<comment type="function">
    <text evidence="9">Catalyzes a mechanistically unusual reaction, the ATP-dependent insertion of CO2 between the N7 and N8 nitrogen atoms of 7,8-diaminopelargonic acid (DAPA, also called 7,8-diammoniononanoate) to form a ureido ring.</text>
</comment>
<dbReference type="CDD" id="cd03109">
    <property type="entry name" value="DTBS"/>
    <property type="match status" value="1"/>
</dbReference>
<comment type="caution">
    <text evidence="10">The sequence shown here is derived from an EMBL/GenBank/DDBJ whole genome shotgun (WGS) entry which is preliminary data.</text>
</comment>
<comment type="cofactor">
    <cofactor evidence="9">
        <name>Mg(2+)</name>
        <dbReference type="ChEBI" id="CHEBI:18420"/>
    </cofactor>
</comment>